<keyword evidence="1" id="KW-0812">Transmembrane</keyword>
<sequence>MSEFWQSIQDALRPGPPPADAVSAMLRRAAGEPELVRRRHGHLWFAAQLLTAQMRLIRVSVWLASAFVMAFGVLVLIPLRQGGLSESVLAMIAPFVAAAGIAGVCGPERDPGLELTAATATSPRTVLVARVALVFGYDLVLALGASLALVALGLDTSGLAALIGAWLGPMALLSSLCLLLAVAVGTTAAFTVGLALWLARLLVPSLALDTRWFVPVANAVKVLWATNFVSGVLAAALLAATVVVVGRAYRYPSAA</sequence>
<reference evidence="2 3" key="1">
    <citation type="submission" date="2019-03" db="EMBL/GenBank/DDBJ databases">
        <title>Genomic Encyclopedia of Type Strains, Phase IV (KMG-IV): sequencing the most valuable type-strain genomes for metagenomic binning, comparative biology and taxonomic classification.</title>
        <authorList>
            <person name="Goeker M."/>
        </authorList>
    </citation>
    <scope>NUCLEOTIDE SEQUENCE [LARGE SCALE GENOMIC DNA]</scope>
    <source>
        <strain evidence="2 3">DSM 45361</strain>
    </source>
</reference>
<comment type="caution">
    <text evidence="2">The sequence shown here is derived from an EMBL/GenBank/DDBJ whole genome shotgun (WGS) entry which is preliminary data.</text>
</comment>
<feature type="transmembrane region" description="Helical" evidence="1">
    <location>
        <begin position="89"/>
        <end position="106"/>
    </location>
</feature>
<name>A0A4R6S522_LABRH</name>
<gene>
    <name evidence="2" type="ORF">EV186_10564</name>
</gene>
<accession>A0A4R6S522</accession>
<feature type="transmembrane region" description="Helical" evidence="1">
    <location>
        <begin position="158"/>
        <end position="181"/>
    </location>
</feature>
<feature type="transmembrane region" description="Helical" evidence="1">
    <location>
        <begin position="228"/>
        <end position="249"/>
    </location>
</feature>
<keyword evidence="3" id="KW-1185">Reference proteome</keyword>
<dbReference type="OrthoDB" id="3537969at2"/>
<organism evidence="2 3">
    <name type="scientific">Labedaea rhizosphaerae</name>
    <dbReference type="NCBI Taxonomy" id="598644"/>
    <lineage>
        <taxon>Bacteria</taxon>
        <taxon>Bacillati</taxon>
        <taxon>Actinomycetota</taxon>
        <taxon>Actinomycetes</taxon>
        <taxon>Pseudonocardiales</taxon>
        <taxon>Pseudonocardiaceae</taxon>
        <taxon>Labedaea</taxon>
    </lineage>
</organism>
<dbReference type="AlphaFoldDB" id="A0A4R6S522"/>
<evidence type="ECO:0000313" key="2">
    <source>
        <dbReference type="EMBL" id="TDP94832.1"/>
    </source>
</evidence>
<dbReference type="Proteomes" id="UP000295444">
    <property type="component" value="Unassembled WGS sequence"/>
</dbReference>
<feature type="transmembrane region" description="Helical" evidence="1">
    <location>
        <begin position="59"/>
        <end position="77"/>
    </location>
</feature>
<dbReference type="RefSeq" id="WP_133852254.1">
    <property type="nucleotide sequence ID" value="NZ_SNXZ01000005.1"/>
</dbReference>
<feature type="transmembrane region" description="Helical" evidence="1">
    <location>
        <begin position="188"/>
        <end position="208"/>
    </location>
</feature>
<evidence type="ECO:0000256" key="1">
    <source>
        <dbReference type="SAM" id="Phobius"/>
    </source>
</evidence>
<feature type="transmembrane region" description="Helical" evidence="1">
    <location>
        <begin position="127"/>
        <end position="152"/>
    </location>
</feature>
<keyword evidence="1" id="KW-0472">Membrane</keyword>
<proteinExistence type="predicted"/>
<keyword evidence="1" id="KW-1133">Transmembrane helix</keyword>
<protein>
    <submittedName>
        <fullName evidence="2">Uncharacterized protein</fullName>
    </submittedName>
</protein>
<dbReference type="EMBL" id="SNXZ01000005">
    <property type="protein sequence ID" value="TDP94832.1"/>
    <property type="molecule type" value="Genomic_DNA"/>
</dbReference>
<evidence type="ECO:0000313" key="3">
    <source>
        <dbReference type="Proteomes" id="UP000295444"/>
    </source>
</evidence>